<gene>
    <name evidence="5" type="ordered locus">TEH_04410</name>
</gene>
<proteinExistence type="predicted"/>
<reference evidence="5 6" key="1">
    <citation type="submission" date="2011-01" db="EMBL/GenBank/DDBJ databases">
        <title>Whole genome sequence of Tetragenococcus halophilus NBRC 12172.</title>
        <authorList>
            <person name="Nakazawa H."/>
            <person name="Omata S."/>
            <person name="Koga C."/>
            <person name="Watanabe Y."/>
            <person name="Katano Y."/>
            <person name="Ito N."/>
            <person name="Tsukatani N."/>
            <person name="Ankai A."/>
            <person name="Oguchi A."/>
            <person name="Fukui S."/>
            <person name="Yashiro I."/>
            <person name="Kamata S."/>
            <person name="Hashimoto Y."/>
            <person name="Yamazaki J."/>
            <person name="Taguchi H."/>
            <person name="Tanaka A."/>
            <person name="Koyama T."/>
            <person name="Ichige A."/>
            <person name="Hanya Y."/>
            <person name="Tanikawa S."/>
            <person name="Yamazaki S."/>
            <person name="Fujita N."/>
        </authorList>
    </citation>
    <scope>NUCLEOTIDE SEQUENCE [LARGE SCALE GENOMIC DNA]</scope>
    <source>
        <strain evidence="6">DSM 20338 / JCM 20259 / NCIMB 9735 / NBRC 12172</strain>
    </source>
</reference>
<dbReference type="InterPro" id="IPR033532">
    <property type="entry name" value="AraR_ligand_bind_dom"/>
</dbReference>
<accession>A0AAN1VQ94</accession>
<dbReference type="Gene3D" id="3.40.50.2300">
    <property type="match status" value="2"/>
</dbReference>
<evidence type="ECO:0000256" key="1">
    <source>
        <dbReference type="ARBA" id="ARBA00023015"/>
    </source>
</evidence>
<feature type="domain" description="HTH gntR-type" evidence="4">
    <location>
        <begin position="2"/>
        <end position="70"/>
    </location>
</feature>
<dbReference type="CDD" id="cd01541">
    <property type="entry name" value="PBP1_AraR"/>
    <property type="match status" value="1"/>
</dbReference>
<name>A0AAN1VQ94_TETHN</name>
<dbReference type="PANTHER" id="PTHR30146">
    <property type="entry name" value="LACI-RELATED TRANSCRIPTIONAL REPRESSOR"/>
    <property type="match status" value="1"/>
</dbReference>
<keyword evidence="3" id="KW-0804">Transcription</keyword>
<dbReference type="PANTHER" id="PTHR30146:SF150">
    <property type="entry name" value="ARABINOSE METABOLISM TRANSCRIPTIONAL REPRESSOR"/>
    <property type="match status" value="1"/>
</dbReference>
<dbReference type="CDD" id="cd07377">
    <property type="entry name" value="WHTH_GntR"/>
    <property type="match status" value="1"/>
</dbReference>
<dbReference type="Pfam" id="PF13377">
    <property type="entry name" value="Peripla_BP_3"/>
    <property type="match status" value="1"/>
</dbReference>
<dbReference type="SMART" id="SM00345">
    <property type="entry name" value="HTH_GNTR"/>
    <property type="match status" value="1"/>
</dbReference>
<dbReference type="InterPro" id="IPR028082">
    <property type="entry name" value="Peripla_BP_I"/>
</dbReference>
<dbReference type="EMBL" id="AP012046">
    <property type="protein sequence ID" value="BAK93768.1"/>
    <property type="molecule type" value="Genomic_DNA"/>
</dbReference>
<evidence type="ECO:0000313" key="5">
    <source>
        <dbReference type="EMBL" id="BAK93768.1"/>
    </source>
</evidence>
<dbReference type="PRINTS" id="PR00035">
    <property type="entry name" value="HTHGNTR"/>
</dbReference>
<dbReference type="GO" id="GO:0003700">
    <property type="term" value="F:DNA-binding transcription factor activity"/>
    <property type="evidence" value="ECO:0007669"/>
    <property type="project" value="InterPro"/>
</dbReference>
<dbReference type="AlphaFoldDB" id="A0AAN1VQ94"/>
<dbReference type="KEGG" id="thl:TEH_04410"/>
<dbReference type="InterPro" id="IPR036388">
    <property type="entry name" value="WH-like_DNA-bd_sf"/>
</dbReference>
<sequence>MQSRHQMIEEDIKEKILTGQFEVEEKLPTESELMKEYDAGRSTVRRAIGDLENKNFVYRIQGSGMFVNNWKSSNQRQTKKSPIIGVITTYIGDYIFPRIINGIDQVISEKRYTLLLANTHNDPERERRELITLLDNNVSGLIIEPTQSNLESPNIDLYEQMKKFKIPAVFINAKYPNVDSYSITTNDKSGVRKLTSYLMSQGHKRILGVFQVDDHQGTGRMLGYIQAYQEHASIDFENNILMYQSNDNSKKVLNRIKEHLSSVNPPTAIVCYNDQLAISVINMIKSMGLSIPEDVSITGFDDYEISKYISPSITTMTHAKEQMGLDAANLLVKLMEGEKGESIVYEPEIVVRDSVKRIED</sequence>
<dbReference type="Pfam" id="PF00392">
    <property type="entry name" value="GntR"/>
    <property type="match status" value="1"/>
</dbReference>
<dbReference type="PROSITE" id="PS50949">
    <property type="entry name" value="HTH_GNTR"/>
    <property type="match status" value="1"/>
</dbReference>
<dbReference type="GO" id="GO:0000976">
    <property type="term" value="F:transcription cis-regulatory region binding"/>
    <property type="evidence" value="ECO:0007669"/>
    <property type="project" value="TreeGrafter"/>
</dbReference>
<keyword evidence="1" id="KW-0805">Transcription regulation</keyword>
<keyword evidence="2" id="KW-0238">DNA-binding</keyword>
<dbReference type="RefSeq" id="WP_014123837.1">
    <property type="nucleotide sequence ID" value="NC_016052.1"/>
</dbReference>
<dbReference type="SUPFAM" id="SSF46785">
    <property type="entry name" value="Winged helix' DNA-binding domain"/>
    <property type="match status" value="1"/>
</dbReference>
<evidence type="ECO:0000256" key="3">
    <source>
        <dbReference type="ARBA" id="ARBA00023163"/>
    </source>
</evidence>
<dbReference type="InterPro" id="IPR046335">
    <property type="entry name" value="LacI/GalR-like_sensor"/>
</dbReference>
<protein>
    <submittedName>
        <fullName evidence="5">GntR family transcriptional regulator</fullName>
    </submittedName>
</protein>
<dbReference type="Proteomes" id="UP000002663">
    <property type="component" value="Chromosome"/>
</dbReference>
<organism evidence="5 6">
    <name type="scientific">Tetragenococcus halophilus (strain DSM 20338 / JCM 20259 / NCIMB 9735 / NBRC 12172)</name>
    <name type="common">Pediococcus halophilus</name>
    <dbReference type="NCBI Taxonomy" id="945021"/>
    <lineage>
        <taxon>Bacteria</taxon>
        <taxon>Bacillati</taxon>
        <taxon>Bacillota</taxon>
        <taxon>Bacilli</taxon>
        <taxon>Lactobacillales</taxon>
        <taxon>Enterococcaceae</taxon>
        <taxon>Tetragenococcus</taxon>
    </lineage>
</organism>
<dbReference type="SUPFAM" id="SSF53822">
    <property type="entry name" value="Periplasmic binding protein-like I"/>
    <property type="match status" value="1"/>
</dbReference>
<evidence type="ECO:0000256" key="2">
    <source>
        <dbReference type="ARBA" id="ARBA00023125"/>
    </source>
</evidence>
<dbReference type="Gene3D" id="1.10.10.10">
    <property type="entry name" value="Winged helix-like DNA-binding domain superfamily/Winged helix DNA-binding domain"/>
    <property type="match status" value="1"/>
</dbReference>
<dbReference type="InterPro" id="IPR036390">
    <property type="entry name" value="WH_DNA-bd_sf"/>
</dbReference>
<dbReference type="InterPro" id="IPR000524">
    <property type="entry name" value="Tscrpt_reg_HTH_GntR"/>
</dbReference>
<evidence type="ECO:0000259" key="4">
    <source>
        <dbReference type="PROSITE" id="PS50949"/>
    </source>
</evidence>
<evidence type="ECO:0000313" key="6">
    <source>
        <dbReference type="Proteomes" id="UP000002663"/>
    </source>
</evidence>